<keyword evidence="2" id="KW-1185">Reference proteome</keyword>
<organism evidence="1 2">
    <name type="scientific">Vermiconidia calcicola</name>
    <dbReference type="NCBI Taxonomy" id="1690605"/>
    <lineage>
        <taxon>Eukaryota</taxon>
        <taxon>Fungi</taxon>
        <taxon>Dikarya</taxon>
        <taxon>Ascomycota</taxon>
        <taxon>Pezizomycotina</taxon>
        <taxon>Dothideomycetes</taxon>
        <taxon>Dothideomycetidae</taxon>
        <taxon>Mycosphaerellales</taxon>
        <taxon>Extremaceae</taxon>
        <taxon>Vermiconidia</taxon>
    </lineage>
</organism>
<comment type="caution">
    <text evidence="1">The sequence shown here is derived from an EMBL/GenBank/DDBJ whole genome shotgun (WGS) entry which is preliminary data.</text>
</comment>
<dbReference type="Proteomes" id="UP001281147">
    <property type="component" value="Unassembled WGS sequence"/>
</dbReference>
<accession>A0ACC3NGW9</accession>
<dbReference type="EMBL" id="JAUTXU010000042">
    <property type="protein sequence ID" value="KAK3716547.1"/>
    <property type="molecule type" value="Genomic_DNA"/>
</dbReference>
<evidence type="ECO:0000313" key="2">
    <source>
        <dbReference type="Proteomes" id="UP001281147"/>
    </source>
</evidence>
<protein>
    <submittedName>
        <fullName evidence="1">Uncharacterized protein</fullName>
    </submittedName>
</protein>
<evidence type="ECO:0000313" key="1">
    <source>
        <dbReference type="EMBL" id="KAK3716547.1"/>
    </source>
</evidence>
<reference evidence="1" key="1">
    <citation type="submission" date="2023-07" db="EMBL/GenBank/DDBJ databases">
        <title>Black Yeasts Isolated from many extreme environments.</title>
        <authorList>
            <person name="Coleine C."/>
            <person name="Stajich J.E."/>
            <person name="Selbmann L."/>
        </authorList>
    </citation>
    <scope>NUCLEOTIDE SEQUENCE</scope>
    <source>
        <strain evidence="1">CCFEE 5714</strain>
    </source>
</reference>
<name>A0ACC3NGW9_9PEZI</name>
<gene>
    <name evidence="1" type="ORF">LTR37_006443</name>
</gene>
<proteinExistence type="predicted"/>
<sequence>MHIHDLFGLSELKQMILANLSYRDLFLACEVSQGWQRLANVEAGRRLAFEAERREAAVWHRWVEQRRRERYWIG</sequence>